<sequence>MSHGISAISTDPKCSHAEPIYGKAISEYVSLYFNPRNATLYSAQKSYRSKVIILQIHKTALLADGVIFTNASATAARYECANELSDLLNTQFISWSEVMSKDWNHADRSIKQSKRDKMMAEALVPTHLSIDMIAGIICQDSSIAKSIASDYNITAVADMEYFFPIKLYAPQSKDELKGLIYDEDIYLGDIDTSAITDMSELFYRSWRKDFSGIESWDVSSVTDMSWMFTFCYNFNQPLDNWDVSNVTKMSGIFDDCKINDENKPKFTNMYDLMEKDDDDEIPF</sequence>
<dbReference type="NCBIfam" id="TIGR02167">
    <property type="entry name" value="Liste_lipo_26"/>
    <property type="match status" value="1"/>
</dbReference>
<dbReference type="RefSeq" id="WP_147498882.1">
    <property type="nucleotide sequence ID" value="NZ_VOAV01000018.1"/>
</dbReference>
<name>A0ABY3G8I3_9BACT</name>
<evidence type="ECO:0000256" key="3">
    <source>
        <dbReference type="ARBA" id="ARBA00022679"/>
    </source>
</evidence>
<comment type="caution">
    <text evidence="8">The sequence shown here is derived from an EMBL/GenBank/DDBJ whole genome shotgun (WGS) entry which is preliminary data.</text>
</comment>
<dbReference type="Pfam" id="PF03382">
    <property type="entry name" value="DUF285"/>
    <property type="match status" value="1"/>
</dbReference>
<keyword evidence="5 6" id="KW-0238">DNA-binding</keyword>
<evidence type="ECO:0000313" key="8">
    <source>
        <dbReference type="EMBL" id="TWO29179.1"/>
    </source>
</evidence>
<evidence type="ECO:0000313" key="9">
    <source>
        <dbReference type="Proteomes" id="UP000321599"/>
    </source>
</evidence>
<dbReference type="InterPro" id="IPR011889">
    <property type="entry name" value="Liste_lipo_26"/>
</dbReference>
<evidence type="ECO:0000256" key="1">
    <source>
        <dbReference type="ARBA" id="ARBA00022649"/>
    </source>
</evidence>
<keyword evidence="4" id="KW-0548">Nucleotidyltransferase</keyword>
<organism evidence="8 9">
    <name type="scientific">Campylobacter lanienae</name>
    <dbReference type="NCBI Taxonomy" id="75658"/>
    <lineage>
        <taxon>Bacteria</taxon>
        <taxon>Pseudomonadati</taxon>
        <taxon>Campylobacterota</taxon>
        <taxon>Epsilonproteobacteria</taxon>
        <taxon>Campylobacterales</taxon>
        <taxon>Campylobacteraceae</taxon>
        <taxon>Campylobacter</taxon>
    </lineage>
</organism>
<evidence type="ECO:0000256" key="2">
    <source>
        <dbReference type="ARBA" id="ARBA00022676"/>
    </source>
</evidence>
<dbReference type="Proteomes" id="UP000321599">
    <property type="component" value="Unassembled WGS sequence"/>
</dbReference>
<evidence type="ECO:0000256" key="6">
    <source>
        <dbReference type="PROSITE-ProRule" id="PRU01362"/>
    </source>
</evidence>
<proteinExistence type="inferred from homology"/>
<comment type="similarity">
    <text evidence="6">Belongs to the DarT ADP-ribosyltransferase family.</text>
</comment>
<dbReference type="InterPro" id="IPR005046">
    <property type="entry name" value="DUF285"/>
</dbReference>
<accession>A0ABY3G8I3</accession>
<evidence type="ECO:0000259" key="7">
    <source>
        <dbReference type="PROSITE" id="PS52018"/>
    </source>
</evidence>
<dbReference type="InterPro" id="IPR029494">
    <property type="entry name" value="DarT"/>
</dbReference>
<evidence type="ECO:0000256" key="4">
    <source>
        <dbReference type="ARBA" id="ARBA00022695"/>
    </source>
</evidence>
<keyword evidence="2" id="KW-0328">Glycosyltransferase</keyword>
<reference evidence="8 9" key="1">
    <citation type="submission" date="2019-07" db="EMBL/GenBank/DDBJ databases">
        <title>Rapid identification of Enteric Bacteria from Whole Genome Sequences (WGS) using Average Nucleotide Identity (ANI).</title>
        <authorList>
            <person name="Lane C."/>
        </authorList>
    </citation>
    <scope>NUCLEOTIDE SEQUENCE [LARGE SCALE GENOMIC DNA]</scope>
    <source>
        <strain evidence="8 9">2013D-9588</strain>
    </source>
</reference>
<keyword evidence="1 6" id="KW-1277">Toxin-antitoxin system</keyword>
<gene>
    <name evidence="8" type="ORF">XK09_04265</name>
</gene>
<dbReference type="Pfam" id="PF14487">
    <property type="entry name" value="DarT"/>
    <property type="match status" value="1"/>
</dbReference>
<keyword evidence="3" id="KW-0808">Transferase</keyword>
<feature type="domain" description="DarT" evidence="7">
    <location>
        <begin position="1"/>
        <end position="169"/>
    </location>
</feature>
<comment type="caution">
    <text evidence="6">Lacks conserved residue(s) required for the propagation of feature annotation.</text>
</comment>
<dbReference type="PROSITE" id="PS52018">
    <property type="entry name" value="DART"/>
    <property type="match status" value="1"/>
</dbReference>
<dbReference type="EMBL" id="VOAV01000018">
    <property type="protein sequence ID" value="TWO29179.1"/>
    <property type="molecule type" value="Genomic_DNA"/>
</dbReference>
<evidence type="ECO:0000256" key="5">
    <source>
        <dbReference type="ARBA" id="ARBA00023125"/>
    </source>
</evidence>
<protein>
    <submittedName>
        <fullName evidence="8">DUF4433 domain-containing protein</fullName>
    </submittedName>
</protein>
<keyword evidence="9" id="KW-1185">Reference proteome</keyword>